<evidence type="ECO:0000256" key="4">
    <source>
        <dbReference type="SAM" id="MobiDB-lite"/>
    </source>
</evidence>
<dbReference type="AlphaFoldDB" id="A0A918DZ89"/>
<sequence>MSSLELSPRVSHRPGSVAQDPVAHDGDATGAQGPQQSPVSQVRTYLSYIDGKQVPSDDWVYVVDAGALLEDAFSSLTLKRKLEQGRVPAENLPASIIGRVAKADRPTVQLALEAAGRAAPKWAAFPLDTRLTKVGSLIHDRLKERAEEITEILVQEGHPLALARWQVSGMLECFGPESLGFYHSQMLQEFRHGPRRIIVRRQPDGVVCLNPPQNAPLSSALLGVNSVMAGNSLVVRAPRSGPFGVMYVLHEVVAPVLEEVGAPPGTLNVVCGDPAPMLSAWLDSPDVDDVMYIGTSENGLKFQEKCIAAGKKPILELAGNDAVVVWKDADLPLAAQALTESFYGSGQLCMIPNQVVAHPDIADELVRLLAQEVSLITAGHPGEEDVLLTPVLRNEKFFTCLEDALAKGAELVCGGHAMAADGSRDPAGIFLEPTVVLVRGLKDAREVNAVRHETFFPLLPVIAAEAEDDEVLLERFIDFVNSNEYGLRNSVWARDPEVVDRFVSRITQAGLLKVNDSHIGFLPYLPTHGGTGLTGGVFGEANYPILRTSHVQGVAVADDGTPPKESVFGAWKAMREAS</sequence>
<reference evidence="6" key="1">
    <citation type="journal article" date="2014" name="Int. J. Syst. Evol. Microbiol.">
        <title>Complete genome sequence of Corynebacterium casei LMG S-19264T (=DSM 44701T), isolated from a smear-ripened cheese.</title>
        <authorList>
            <consortium name="US DOE Joint Genome Institute (JGI-PGF)"/>
            <person name="Walter F."/>
            <person name="Albersmeier A."/>
            <person name="Kalinowski J."/>
            <person name="Ruckert C."/>
        </authorList>
    </citation>
    <scope>NUCLEOTIDE SEQUENCE</scope>
    <source>
        <strain evidence="6">CGMCC 4.7201</strain>
    </source>
</reference>
<dbReference type="GO" id="GO:0016620">
    <property type="term" value="F:oxidoreductase activity, acting on the aldehyde or oxo group of donors, NAD or NADP as acceptor"/>
    <property type="evidence" value="ECO:0007669"/>
    <property type="project" value="InterPro"/>
</dbReference>
<keyword evidence="3" id="KW-0520">NAD</keyword>
<dbReference type="Pfam" id="PF00171">
    <property type="entry name" value="Aldedh"/>
    <property type="match status" value="1"/>
</dbReference>
<evidence type="ECO:0000313" key="6">
    <source>
        <dbReference type="EMBL" id="GGO90687.1"/>
    </source>
</evidence>
<dbReference type="Gene3D" id="3.40.605.10">
    <property type="entry name" value="Aldehyde Dehydrogenase, Chain A, domain 1"/>
    <property type="match status" value="1"/>
</dbReference>
<proteinExistence type="inferred from homology"/>
<accession>A0A918DZ89</accession>
<dbReference type="PANTHER" id="PTHR42986">
    <property type="entry name" value="BENZALDEHYDE DEHYDROGENASE YFMT"/>
    <property type="match status" value="1"/>
</dbReference>
<dbReference type="EMBL" id="BMMS01000015">
    <property type="protein sequence ID" value="GGO90687.1"/>
    <property type="molecule type" value="Genomic_DNA"/>
</dbReference>
<dbReference type="InterPro" id="IPR015590">
    <property type="entry name" value="Aldehyde_DH_dom"/>
</dbReference>
<dbReference type="SUPFAM" id="SSF53720">
    <property type="entry name" value="ALDH-like"/>
    <property type="match status" value="1"/>
</dbReference>
<comment type="caution">
    <text evidence="6">The sequence shown here is derived from an EMBL/GenBank/DDBJ whole genome shotgun (WGS) entry which is preliminary data.</text>
</comment>
<keyword evidence="2" id="KW-0560">Oxidoreductase</keyword>
<evidence type="ECO:0000256" key="2">
    <source>
        <dbReference type="ARBA" id="ARBA00023002"/>
    </source>
</evidence>
<keyword evidence="7" id="KW-1185">Reference proteome</keyword>
<dbReference type="Proteomes" id="UP000641932">
    <property type="component" value="Unassembled WGS sequence"/>
</dbReference>
<name>A0A918DZ89_9ACTN</name>
<dbReference type="Gene3D" id="3.40.309.10">
    <property type="entry name" value="Aldehyde Dehydrogenase, Chain A, domain 2"/>
    <property type="match status" value="1"/>
</dbReference>
<feature type="domain" description="Aldehyde dehydrogenase" evidence="5">
    <location>
        <begin position="95"/>
        <end position="535"/>
    </location>
</feature>
<dbReference type="InterPro" id="IPR016162">
    <property type="entry name" value="Ald_DH_N"/>
</dbReference>
<organism evidence="6 7">
    <name type="scientific">Wenjunlia tyrosinilytica</name>
    <dbReference type="NCBI Taxonomy" id="1544741"/>
    <lineage>
        <taxon>Bacteria</taxon>
        <taxon>Bacillati</taxon>
        <taxon>Actinomycetota</taxon>
        <taxon>Actinomycetes</taxon>
        <taxon>Kitasatosporales</taxon>
        <taxon>Streptomycetaceae</taxon>
        <taxon>Wenjunlia</taxon>
    </lineage>
</organism>
<dbReference type="InterPro" id="IPR016163">
    <property type="entry name" value="Ald_DH_C"/>
</dbReference>
<dbReference type="InterPro" id="IPR016161">
    <property type="entry name" value="Ald_DH/histidinol_DH"/>
</dbReference>
<evidence type="ECO:0000259" key="5">
    <source>
        <dbReference type="Pfam" id="PF00171"/>
    </source>
</evidence>
<gene>
    <name evidence="6" type="ORF">GCM10012280_36780</name>
</gene>
<reference evidence="6" key="2">
    <citation type="submission" date="2020-09" db="EMBL/GenBank/DDBJ databases">
        <authorList>
            <person name="Sun Q."/>
            <person name="Zhou Y."/>
        </authorList>
    </citation>
    <scope>NUCLEOTIDE SEQUENCE</scope>
    <source>
        <strain evidence="6">CGMCC 4.7201</strain>
    </source>
</reference>
<evidence type="ECO:0000256" key="1">
    <source>
        <dbReference type="ARBA" id="ARBA00009986"/>
    </source>
</evidence>
<evidence type="ECO:0000256" key="3">
    <source>
        <dbReference type="ARBA" id="ARBA00023027"/>
    </source>
</evidence>
<comment type="similarity">
    <text evidence="1">Belongs to the aldehyde dehydrogenase family.</text>
</comment>
<evidence type="ECO:0000313" key="7">
    <source>
        <dbReference type="Proteomes" id="UP000641932"/>
    </source>
</evidence>
<dbReference type="PANTHER" id="PTHR42986:SF1">
    <property type="entry name" value="BENZALDEHYDE DEHYDROGENASE YFMT"/>
    <property type="match status" value="1"/>
</dbReference>
<feature type="region of interest" description="Disordered" evidence="4">
    <location>
        <begin position="1"/>
        <end position="39"/>
    </location>
</feature>
<protein>
    <submittedName>
        <fullName evidence="6">Aldehyde dehydrogenase</fullName>
    </submittedName>
</protein>